<protein>
    <submittedName>
        <fullName evidence="2">Uncharacterized protein</fullName>
    </submittedName>
</protein>
<accession>A0A5N6KPK4</accession>
<dbReference type="AlphaFoldDB" id="A0A5N6KPK4"/>
<reference evidence="2 3" key="1">
    <citation type="submission" date="2019-06" db="EMBL/GenBank/DDBJ databases">
        <title>A chromosomal-level reference genome of Carpinus fangiana (Coryloideae, Betulaceae).</title>
        <authorList>
            <person name="Yang X."/>
            <person name="Wang Z."/>
            <person name="Zhang L."/>
            <person name="Hao G."/>
            <person name="Liu J."/>
            <person name="Yang Y."/>
        </authorList>
    </citation>
    <scope>NUCLEOTIDE SEQUENCE [LARGE SCALE GENOMIC DNA]</scope>
    <source>
        <strain evidence="2">Cfa_2016G</strain>
        <tissue evidence="2">Leaf</tissue>
    </source>
</reference>
<evidence type="ECO:0000256" key="1">
    <source>
        <dbReference type="SAM" id="MobiDB-lite"/>
    </source>
</evidence>
<proteinExistence type="predicted"/>
<name>A0A5N6KPK4_9ROSI</name>
<evidence type="ECO:0000313" key="3">
    <source>
        <dbReference type="Proteomes" id="UP000327013"/>
    </source>
</evidence>
<dbReference type="OrthoDB" id="63113at2759"/>
<feature type="compositionally biased region" description="Low complexity" evidence="1">
    <location>
        <begin position="68"/>
        <end position="86"/>
    </location>
</feature>
<feature type="region of interest" description="Disordered" evidence="1">
    <location>
        <begin position="230"/>
        <end position="307"/>
    </location>
</feature>
<feature type="compositionally biased region" description="Low complexity" evidence="1">
    <location>
        <begin position="41"/>
        <end position="57"/>
    </location>
</feature>
<evidence type="ECO:0000313" key="2">
    <source>
        <dbReference type="EMBL" id="KAB8337211.1"/>
    </source>
</evidence>
<sequence>MLAARALRRIRRAELRGEAGVNLTSEELDALEKQEARKAAAKAPARKQVAAPPARAALPPPKPKKKSSGGFFSSGPSSSKTKPPAKSGKRASLPLQEGSPHDFAGGEAPMESPPYPSSGRSSPRASRPAVRDASGSSRPPASPPYPYDSPQMYRPSSRGSPARSERSLPDDPDWSPRSRASSSTNLYSARDSRDPFAYQTGGSREYAGTRGFSGPAAVSYSSVRRVPPPLGSGGASTVRVPISELPGDGGPRRVSASGLSKEVVDISSDEDDSESEEEGGVHVAHSGASTAVVRNTGRAQARRGGRR</sequence>
<feature type="compositionally biased region" description="Low complexity" evidence="1">
    <location>
        <begin position="117"/>
        <end position="139"/>
    </location>
</feature>
<keyword evidence="3" id="KW-1185">Reference proteome</keyword>
<dbReference type="EMBL" id="VIBQ01000009">
    <property type="protein sequence ID" value="KAB8337211.1"/>
    <property type="molecule type" value="Genomic_DNA"/>
</dbReference>
<organism evidence="2 3">
    <name type="scientific">Carpinus fangiana</name>
    <dbReference type="NCBI Taxonomy" id="176857"/>
    <lineage>
        <taxon>Eukaryota</taxon>
        <taxon>Viridiplantae</taxon>
        <taxon>Streptophyta</taxon>
        <taxon>Embryophyta</taxon>
        <taxon>Tracheophyta</taxon>
        <taxon>Spermatophyta</taxon>
        <taxon>Magnoliopsida</taxon>
        <taxon>eudicotyledons</taxon>
        <taxon>Gunneridae</taxon>
        <taxon>Pentapetalae</taxon>
        <taxon>rosids</taxon>
        <taxon>fabids</taxon>
        <taxon>Fagales</taxon>
        <taxon>Betulaceae</taxon>
        <taxon>Carpinus</taxon>
    </lineage>
</organism>
<feature type="compositionally biased region" description="Polar residues" evidence="1">
    <location>
        <begin position="178"/>
        <end position="187"/>
    </location>
</feature>
<gene>
    <name evidence="2" type="ORF">FH972_021513</name>
</gene>
<feature type="compositionally biased region" description="Acidic residues" evidence="1">
    <location>
        <begin position="267"/>
        <end position="278"/>
    </location>
</feature>
<feature type="region of interest" description="Disordered" evidence="1">
    <location>
        <begin position="34"/>
        <end position="216"/>
    </location>
</feature>
<dbReference type="Proteomes" id="UP000327013">
    <property type="component" value="Unassembled WGS sequence"/>
</dbReference>
<comment type="caution">
    <text evidence="2">The sequence shown here is derived from an EMBL/GenBank/DDBJ whole genome shotgun (WGS) entry which is preliminary data.</text>
</comment>